<dbReference type="InterPro" id="IPR036388">
    <property type="entry name" value="WH-like_DNA-bd_sf"/>
</dbReference>
<dbReference type="SUPFAM" id="SSF100950">
    <property type="entry name" value="NagB/RpiA/CoA transferase-like"/>
    <property type="match status" value="1"/>
</dbReference>
<dbReference type="PANTHER" id="PTHR30363">
    <property type="entry name" value="HTH-TYPE TRANSCRIPTIONAL REGULATOR SRLR-RELATED"/>
    <property type="match status" value="1"/>
</dbReference>
<evidence type="ECO:0000256" key="4">
    <source>
        <dbReference type="ARBA" id="ARBA00023163"/>
    </source>
</evidence>
<dbReference type="InterPro" id="IPR036390">
    <property type="entry name" value="WH_DNA-bd_sf"/>
</dbReference>
<evidence type="ECO:0000313" key="6">
    <source>
        <dbReference type="EMBL" id="TFF17839.1"/>
    </source>
</evidence>
<dbReference type="Gene3D" id="1.10.10.10">
    <property type="entry name" value="Winged helix-like DNA-binding domain superfamily/Winged helix DNA-binding domain"/>
    <property type="match status" value="1"/>
</dbReference>
<dbReference type="InterPro" id="IPR018356">
    <property type="entry name" value="Tscrpt_reg_HTH_DeoR_CS"/>
</dbReference>
<proteinExistence type="predicted"/>
<dbReference type="InterPro" id="IPR014036">
    <property type="entry name" value="DeoR-like_C"/>
</dbReference>
<sequence length="253" mass="27083">MRVSKAKRQSQILAELNVSPSLRIADLADRLAVSTETIRRDLDELTRQGQLNRTYGGAIRALGTEPSVTERHTLLVAERERIARATMEILRPANVIMIGSGSTTVHVARRLAVERTNITVITHSFGVATVLALNPTISTLIAPGTYDGTEGATVGVHTVGFLNEFFADAVVLGASGLTEEGPTDALIEAGAVYGAMLARSARSVLVADHSKFGRVFPSRWARWKQIDALVSDAAPNGQLQAAIDRHHVSVTVG</sequence>
<dbReference type="PANTHER" id="PTHR30363:SF4">
    <property type="entry name" value="GLYCEROL-3-PHOSPHATE REGULON REPRESSOR"/>
    <property type="match status" value="1"/>
</dbReference>
<evidence type="ECO:0000256" key="1">
    <source>
        <dbReference type="ARBA" id="ARBA00022491"/>
    </source>
</evidence>
<dbReference type="OrthoDB" id="7849339at2"/>
<dbReference type="EMBL" id="SOZD01000013">
    <property type="protein sequence ID" value="TFF17839.1"/>
    <property type="molecule type" value="Genomic_DNA"/>
</dbReference>
<evidence type="ECO:0000256" key="3">
    <source>
        <dbReference type="ARBA" id="ARBA00023125"/>
    </source>
</evidence>
<dbReference type="InterPro" id="IPR050313">
    <property type="entry name" value="Carb_Metab_HTH_regulators"/>
</dbReference>
<comment type="caution">
    <text evidence="6">The sequence shown here is derived from an EMBL/GenBank/DDBJ whole genome shotgun (WGS) entry which is preliminary data.</text>
</comment>
<evidence type="ECO:0000256" key="2">
    <source>
        <dbReference type="ARBA" id="ARBA00023015"/>
    </source>
</evidence>
<accession>A0A4Y8RAE8</accession>
<feature type="domain" description="HTH deoR-type" evidence="5">
    <location>
        <begin position="5"/>
        <end position="60"/>
    </location>
</feature>
<dbReference type="SMART" id="SM00420">
    <property type="entry name" value="HTH_DEOR"/>
    <property type="match status" value="1"/>
</dbReference>
<dbReference type="SUPFAM" id="SSF46785">
    <property type="entry name" value="Winged helix' DNA-binding domain"/>
    <property type="match status" value="1"/>
</dbReference>
<dbReference type="RefSeq" id="WP_134764229.1">
    <property type="nucleotide sequence ID" value="NZ_SOZD01000013.1"/>
</dbReference>
<dbReference type="PROSITE" id="PS51000">
    <property type="entry name" value="HTH_DEOR_2"/>
    <property type="match status" value="1"/>
</dbReference>
<keyword evidence="2" id="KW-0805">Transcription regulation</keyword>
<reference evidence="6 7" key="1">
    <citation type="submission" date="2019-03" db="EMBL/GenBank/DDBJ databases">
        <title>Jiella endophytica sp. nov., a novel endophytic bacterium isolated from root of Ficus microcarpa Linn. f.</title>
        <authorList>
            <person name="Tuo L."/>
        </authorList>
    </citation>
    <scope>NUCLEOTIDE SEQUENCE [LARGE SCALE GENOMIC DNA]</scope>
    <source>
        <strain evidence="6 7">CBS5Q-3</strain>
    </source>
</reference>
<dbReference type="GO" id="GO:0003677">
    <property type="term" value="F:DNA binding"/>
    <property type="evidence" value="ECO:0007669"/>
    <property type="project" value="UniProtKB-KW"/>
</dbReference>
<dbReference type="Gene3D" id="3.40.50.1360">
    <property type="match status" value="1"/>
</dbReference>
<gene>
    <name evidence="6" type="ORF">E3C22_22985</name>
</gene>
<keyword evidence="7" id="KW-1185">Reference proteome</keyword>
<dbReference type="GO" id="GO:0003700">
    <property type="term" value="F:DNA-binding transcription factor activity"/>
    <property type="evidence" value="ECO:0007669"/>
    <property type="project" value="InterPro"/>
</dbReference>
<keyword evidence="1" id="KW-0678">Repressor</keyword>
<evidence type="ECO:0000259" key="5">
    <source>
        <dbReference type="PROSITE" id="PS51000"/>
    </source>
</evidence>
<protein>
    <submittedName>
        <fullName evidence="6">DeoR/GlpR transcriptional regulator</fullName>
    </submittedName>
</protein>
<dbReference type="Proteomes" id="UP000298179">
    <property type="component" value="Unassembled WGS sequence"/>
</dbReference>
<evidence type="ECO:0000313" key="7">
    <source>
        <dbReference type="Proteomes" id="UP000298179"/>
    </source>
</evidence>
<organism evidence="6 7">
    <name type="scientific">Jiella endophytica</name>
    <dbReference type="NCBI Taxonomy" id="2558362"/>
    <lineage>
        <taxon>Bacteria</taxon>
        <taxon>Pseudomonadati</taxon>
        <taxon>Pseudomonadota</taxon>
        <taxon>Alphaproteobacteria</taxon>
        <taxon>Hyphomicrobiales</taxon>
        <taxon>Aurantimonadaceae</taxon>
        <taxon>Jiella</taxon>
    </lineage>
</organism>
<keyword evidence="4" id="KW-0804">Transcription</keyword>
<keyword evidence="3" id="KW-0238">DNA-binding</keyword>
<dbReference type="PRINTS" id="PR00037">
    <property type="entry name" value="HTHLACR"/>
</dbReference>
<dbReference type="InterPro" id="IPR001034">
    <property type="entry name" value="DeoR_HTH"/>
</dbReference>
<name>A0A4Y8RAE8_9HYPH</name>
<dbReference type="InterPro" id="IPR037171">
    <property type="entry name" value="NagB/RpiA_transferase-like"/>
</dbReference>
<dbReference type="Pfam" id="PF00455">
    <property type="entry name" value="DeoRC"/>
    <property type="match status" value="1"/>
</dbReference>
<dbReference type="SMART" id="SM01134">
    <property type="entry name" value="DeoRC"/>
    <property type="match status" value="1"/>
</dbReference>
<dbReference type="PROSITE" id="PS00894">
    <property type="entry name" value="HTH_DEOR_1"/>
    <property type="match status" value="1"/>
</dbReference>
<dbReference type="AlphaFoldDB" id="A0A4Y8RAE8"/>
<dbReference type="Pfam" id="PF08220">
    <property type="entry name" value="HTH_DeoR"/>
    <property type="match status" value="1"/>
</dbReference>